<dbReference type="InterPro" id="IPR005490">
    <property type="entry name" value="LD_TPept_cat_dom"/>
</dbReference>
<evidence type="ECO:0000256" key="3">
    <source>
        <dbReference type="ARBA" id="ARBA00022679"/>
    </source>
</evidence>
<feature type="domain" description="L,D-TPase catalytic" evidence="10">
    <location>
        <begin position="400"/>
        <end position="580"/>
    </location>
</feature>
<keyword evidence="9" id="KW-0732">Signal</keyword>
<dbReference type="Gene3D" id="1.10.101.10">
    <property type="entry name" value="PGBD-like superfamily/PGBD"/>
    <property type="match status" value="1"/>
</dbReference>
<reference evidence="11 12" key="1">
    <citation type="submission" date="2024-06" db="EMBL/GenBank/DDBJ databases">
        <title>Genomic Encyclopedia of Type Strains, Phase IV (KMG-IV): sequencing the most valuable type-strain genomes for metagenomic binning, comparative biology and taxonomic classification.</title>
        <authorList>
            <person name="Goeker M."/>
        </authorList>
    </citation>
    <scope>NUCLEOTIDE SEQUENCE [LARGE SCALE GENOMIC DNA]</scope>
    <source>
        <strain evidence="11 12">DSM 29780</strain>
    </source>
</reference>
<protein>
    <submittedName>
        <fullName evidence="11">Murein L,D-transpeptidase YcbB/YkuD</fullName>
    </submittedName>
</protein>
<keyword evidence="3" id="KW-0808">Transferase</keyword>
<evidence type="ECO:0000256" key="1">
    <source>
        <dbReference type="ARBA" id="ARBA00004752"/>
    </source>
</evidence>
<feature type="active site" description="Nucleophile" evidence="7">
    <location>
        <position position="546"/>
    </location>
</feature>
<organism evidence="11 12">
    <name type="scientific">Rhizobium aquaticum</name>
    <dbReference type="NCBI Taxonomy" id="1549636"/>
    <lineage>
        <taxon>Bacteria</taxon>
        <taxon>Pseudomonadati</taxon>
        <taxon>Pseudomonadota</taxon>
        <taxon>Alphaproteobacteria</taxon>
        <taxon>Hyphomicrobiales</taxon>
        <taxon>Rhizobiaceae</taxon>
        <taxon>Rhizobium/Agrobacterium group</taxon>
        <taxon>Rhizobium</taxon>
    </lineage>
</organism>
<evidence type="ECO:0000313" key="11">
    <source>
        <dbReference type="EMBL" id="MET3612929.1"/>
    </source>
</evidence>
<dbReference type="Pfam" id="PF20142">
    <property type="entry name" value="Scaffold"/>
    <property type="match status" value="1"/>
</dbReference>
<keyword evidence="5 7" id="KW-0573">Peptidoglycan synthesis</keyword>
<feature type="region of interest" description="Disordered" evidence="8">
    <location>
        <begin position="48"/>
        <end position="80"/>
    </location>
</feature>
<evidence type="ECO:0000256" key="6">
    <source>
        <dbReference type="ARBA" id="ARBA00023316"/>
    </source>
</evidence>
<dbReference type="CDD" id="cd16913">
    <property type="entry name" value="YkuD_like"/>
    <property type="match status" value="1"/>
</dbReference>
<feature type="active site" description="Proton donor/acceptor" evidence="7">
    <location>
        <position position="527"/>
    </location>
</feature>
<evidence type="ECO:0000313" key="12">
    <source>
        <dbReference type="Proteomes" id="UP001549047"/>
    </source>
</evidence>
<name>A0ABV2IWQ6_9HYPH</name>
<proteinExistence type="inferred from homology"/>
<dbReference type="InterPro" id="IPR036366">
    <property type="entry name" value="PGBDSf"/>
</dbReference>
<dbReference type="InterPro" id="IPR045380">
    <property type="entry name" value="LD_TPept_scaffold_dom"/>
</dbReference>
<dbReference type="SUPFAM" id="SSF47090">
    <property type="entry name" value="PGBD-like"/>
    <property type="match status" value="1"/>
</dbReference>
<dbReference type="EMBL" id="JBEPMB010000001">
    <property type="protein sequence ID" value="MET3612929.1"/>
    <property type="molecule type" value="Genomic_DNA"/>
</dbReference>
<evidence type="ECO:0000256" key="8">
    <source>
        <dbReference type="SAM" id="MobiDB-lite"/>
    </source>
</evidence>
<comment type="similarity">
    <text evidence="2">Belongs to the YkuD family.</text>
</comment>
<accession>A0ABV2IWQ6</accession>
<dbReference type="PANTHER" id="PTHR41533:SF2">
    <property type="entry name" value="BLR7131 PROTEIN"/>
    <property type="match status" value="1"/>
</dbReference>
<dbReference type="PROSITE" id="PS52029">
    <property type="entry name" value="LD_TPASE"/>
    <property type="match status" value="1"/>
</dbReference>
<evidence type="ECO:0000256" key="7">
    <source>
        <dbReference type="PROSITE-ProRule" id="PRU01373"/>
    </source>
</evidence>
<dbReference type="Pfam" id="PF01471">
    <property type="entry name" value="PG_binding_1"/>
    <property type="match status" value="1"/>
</dbReference>
<gene>
    <name evidence="11" type="ORF">ABID16_001234</name>
</gene>
<feature type="signal peptide" evidence="9">
    <location>
        <begin position="1"/>
        <end position="19"/>
    </location>
</feature>
<evidence type="ECO:0000256" key="4">
    <source>
        <dbReference type="ARBA" id="ARBA00022960"/>
    </source>
</evidence>
<evidence type="ECO:0000256" key="9">
    <source>
        <dbReference type="SAM" id="SignalP"/>
    </source>
</evidence>
<dbReference type="InterPro" id="IPR002477">
    <property type="entry name" value="Peptidoglycan-bd-like"/>
</dbReference>
<dbReference type="SUPFAM" id="SSF141523">
    <property type="entry name" value="L,D-transpeptidase catalytic domain-like"/>
    <property type="match status" value="1"/>
</dbReference>
<dbReference type="RefSeq" id="WP_354555453.1">
    <property type="nucleotide sequence ID" value="NZ_JBEPMB010000001.1"/>
</dbReference>
<keyword evidence="12" id="KW-1185">Reference proteome</keyword>
<comment type="pathway">
    <text evidence="1 7">Cell wall biogenesis; peptidoglycan biosynthesis.</text>
</comment>
<comment type="caution">
    <text evidence="11">The sequence shown here is derived from an EMBL/GenBank/DDBJ whole genome shotgun (WGS) entry which is preliminary data.</text>
</comment>
<evidence type="ECO:0000256" key="2">
    <source>
        <dbReference type="ARBA" id="ARBA00005992"/>
    </source>
</evidence>
<evidence type="ECO:0000256" key="5">
    <source>
        <dbReference type="ARBA" id="ARBA00022984"/>
    </source>
</evidence>
<keyword evidence="6 7" id="KW-0961">Cell wall biogenesis/degradation</keyword>
<dbReference type="InterPro" id="IPR036365">
    <property type="entry name" value="PGBD-like_sf"/>
</dbReference>
<evidence type="ECO:0000259" key="10">
    <source>
        <dbReference type="PROSITE" id="PS52029"/>
    </source>
</evidence>
<dbReference type="InterPro" id="IPR052905">
    <property type="entry name" value="LD-transpeptidase_YkuD-like"/>
</dbReference>
<dbReference type="Gene3D" id="2.40.440.10">
    <property type="entry name" value="L,D-transpeptidase catalytic domain-like"/>
    <property type="match status" value="1"/>
</dbReference>
<feature type="chain" id="PRO_5047261788" evidence="9">
    <location>
        <begin position="20"/>
        <end position="629"/>
    </location>
</feature>
<dbReference type="Proteomes" id="UP001549047">
    <property type="component" value="Unassembled WGS sequence"/>
</dbReference>
<dbReference type="PANTHER" id="PTHR41533">
    <property type="entry name" value="L,D-TRANSPEPTIDASE HI_1667-RELATED"/>
    <property type="match status" value="1"/>
</dbReference>
<dbReference type="Pfam" id="PF03734">
    <property type="entry name" value="YkuD"/>
    <property type="match status" value="1"/>
</dbReference>
<sequence>MKTTSKAALLAAVTGMVFAAQTSGAFAQRSLFDILFGEQPRVDRRGATLEGPVGAAPVTNGARASSSRAPADFDGSDPDPLPTVKKSQYFTYKPEAQRPVKVPASAGPVVTGSVSSDGTAAPLAPVSVSLRAEDSIASAMESFYAKGDTYLWITNEAVTDRARAAAAVLQKAAEVGLNPADYKVDEPILSGDPAADRQKLMTFELEMTKAVLTYVQDDVRGRIDPNRISDYYEFKRKDVNLKGALAIMQRSPDVAAYLSSRDPSSPQFQALKAELARESGAANNDQKPRIEVSLTSLLRPGQSNPELPKIIELIKQHGSDGLKAENAMTLESYTGSPDYAPELVDVVKAFQKEKGMKPDGVIGKSTVRALQGGDSQGNKVNKLIYAMEQARWLPNDLGSRRVFINQPAFMVYYFNDNKQQLAMKVVVGGVNHQTNFFQDQIETVEFNPYWGVPRSIIVNEMLPKLRQDPSYLDRMGYEVSVRGKVVSSSALDWGRNPDVDVRQPPGNANALGQLKILFPNKFSIYMHDTPQKSFFARDMRALSHGCVRLSDPRAMAAAVLGVDKDKVAADIATGKNMSVPVPSKIPVYVAYFTAWPNAEGKVEFFDDVYGRDTYLQRAMDATTKARAQG</sequence>
<keyword evidence="4 7" id="KW-0133">Cell shape</keyword>
<dbReference type="InterPro" id="IPR038063">
    <property type="entry name" value="Transpep_catalytic_dom"/>
</dbReference>